<keyword evidence="1" id="KW-1133">Transmembrane helix</keyword>
<feature type="transmembrane region" description="Helical" evidence="1">
    <location>
        <begin position="43"/>
        <end position="65"/>
    </location>
</feature>
<keyword evidence="3" id="KW-1185">Reference proteome</keyword>
<dbReference type="EMBL" id="JAUHHV010000008">
    <property type="protein sequence ID" value="KAK1414295.1"/>
    <property type="molecule type" value="Genomic_DNA"/>
</dbReference>
<reference evidence="2" key="1">
    <citation type="journal article" date="2023" name="bioRxiv">
        <title>Improved chromosome-level genome assembly for marigold (Tagetes erecta).</title>
        <authorList>
            <person name="Jiang F."/>
            <person name="Yuan L."/>
            <person name="Wang S."/>
            <person name="Wang H."/>
            <person name="Xu D."/>
            <person name="Wang A."/>
            <person name="Fan W."/>
        </authorList>
    </citation>
    <scope>NUCLEOTIDE SEQUENCE</scope>
    <source>
        <strain evidence="2">WSJ</strain>
        <tissue evidence="2">Leaf</tissue>
    </source>
</reference>
<accession>A0AAD8K770</accession>
<name>A0AAD8K770_TARER</name>
<comment type="caution">
    <text evidence="2">The sequence shown here is derived from an EMBL/GenBank/DDBJ whole genome shotgun (WGS) entry which is preliminary data.</text>
</comment>
<evidence type="ECO:0000313" key="2">
    <source>
        <dbReference type="EMBL" id="KAK1414295.1"/>
    </source>
</evidence>
<sequence length="71" mass="8284">MTTIKRVLIFVKSYAYSFALFSVRDTSVGLWIKVLMCDSLLKLLVSILSYRLYCVIFAIHCHVYARLFVLM</sequence>
<organism evidence="2 3">
    <name type="scientific">Tagetes erecta</name>
    <name type="common">African marigold</name>
    <dbReference type="NCBI Taxonomy" id="13708"/>
    <lineage>
        <taxon>Eukaryota</taxon>
        <taxon>Viridiplantae</taxon>
        <taxon>Streptophyta</taxon>
        <taxon>Embryophyta</taxon>
        <taxon>Tracheophyta</taxon>
        <taxon>Spermatophyta</taxon>
        <taxon>Magnoliopsida</taxon>
        <taxon>eudicotyledons</taxon>
        <taxon>Gunneridae</taxon>
        <taxon>Pentapetalae</taxon>
        <taxon>asterids</taxon>
        <taxon>campanulids</taxon>
        <taxon>Asterales</taxon>
        <taxon>Asteraceae</taxon>
        <taxon>Asteroideae</taxon>
        <taxon>Heliantheae alliance</taxon>
        <taxon>Tageteae</taxon>
        <taxon>Tagetes</taxon>
    </lineage>
</organism>
<evidence type="ECO:0000313" key="3">
    <source>
        <dbReference type="Proteomes" id="UP001229421"/>
    </source>
</evidence>
<keyword evidence="1" id="KW-0472">Membrane</keyword>
<dbReference type="Proteomes" id="UP001229421">
    <property type="component" value="Unassembled WGS sequence"/>
</dbReference>
<dbReference type="AlphaFoldDB" id="A0AAD8K770"/>
<keyword evidence="1" id="KW-0812">Transmembrane</keyword>
<evidence type="ECO:0000256" key="1">
    <source>
        <dbReference type="SAM" id="Phobius"/>
    </source>
</evidence>
<protein>
    <submittedName>
        <fullName evidence="2">Uncharacterized protein</fullName>
    </submittedName>
</protein>
<proteinExistence type="predicted"/>
<gene>
    <name evidence="2" type="ORF">QVD17_30039</name>
</gene>